<dbReference type="Pfam" id="PF05130">
    <property type="entry name" value="FlgN"/>
    <property type="match status" value="1"/>
</dbReference>
<comment type="function">
    <text evidence="1">Required for the efficient initiation of filament assembly.</text>
</comment>
<accession>A0A059XYL0</accession>
<evidence type="ECO:0000256" key="2">
    <source>
        <dbReference type="ARBA" id="ARBA00007703"/>
    </source>
</evidence>
<dbReference type="Proteomes" id="UP000027059">
    <property type="component" value="Chromosome"/>
</dbReference>
<proteinExistence type="inferred from homology"/>
<evidence type="ECO:0000256" key="1">
    <source>
        <dbReference type="ARBA" id="ARBA00002397"/>
    </source>
</evidence>
<dbReference type="HOGENOM" id="CLU_1616976_0_0_0"/>
<dbReference type="RefSeq" id="WP_014961996.1">
    <property type="nucleotide sequence ID" value="NZ_CP007243.1"/>
</dbReference>
<dbReference type="EMBL" id="CP007243">
    <property type="protein sequence ID" value="AIA32008.1"/>
    <property type="molecule type" value="Genomic_DNA"/>
</dbReference>
<keyword evidence="3" id="KW-1005">Bacterial flagellum biogenesis</keyword>
<dbReference type="SUPFAM" id="SSF140566">
    <property type="entry name" value="FlgN-like"/>
    <property type="match status" value="1"/>
</dbReference>
<evidence type="ECO:0008006" key="7">
    <source>
        <dbReference type="Google" id="ProtNLM"/>
    </source>
</evidence>
<keyword evidence="6" id="KW-1185">Reference proteome</keyword>
<reference evidence="6" key="1">
    <citation type="submission" date="2014-02" db="EMBL/GenBank/DDBJ databases">
        <title>Complete genome sequence and comparative genomic analysis of the nitrogen-fixing bacterium Leptospirillum ferriphilum YSK.</title>
        <authorList>
            <person name="Guo X."/>
            <person name="Yin H."/>
            <person name="Liang Y."/>
            <person name="Hu Q."/>
            <person name="Ma L."/>
            <person name="Xiao Y."/>
            <person name="Zhang X."/>
            <person name="Qiu G."/>
            <person name="Liu X."/>
        </authorList>
    </citation>
    <scope>NUCLEOTIDE SEQUENCE [LARGE SCALE GENOMIC DNA]</scope>
    <source>
        <strain evidence="6">YSK</strain>
    </source>
</reference>
<comment type="similarity">
    <text evidence="2">Belongs to the FlgN family.</text>
</comment>
<protein>
    <recommendedName>
        <fullName evidence="7">Flagellar biosynthesis protein FlgN</fullName>
    </recommendedName>
</protein>
<dbReference type="InterPro" id="IPR007809">
    <property type="entry name" value="FlgN-like"/>
</dbReference>
<sequence>MSQDQPDSNPPERVSSPQDSSLASLLPTLLDHVRLLTEILQKEQDLLLSGPPEDLEEILSRKMLASDRLSDLLARSGLGSLFEGSRESLVPLPENAPSLSELKAGLLHLSEIASVNLVIARESAQTVAGFLKALRQSEGDFETYGARGDLGMTLGSPALVSTRR</sequence>
<evidence type="ECO:0000313" key="6">
    <source>
        <dbReference type="Proteomes" id="UP000027059"/>
    </source>
</evidence>
<evidence type="ECO:0000256" key="3">
    <source>
        <dbReference type="ARBA" id="ARBA00022795"/>
    </source>
</evidence>
<dbReference type="AlphaFoldDB" id="A0A059XYL0"/>
<dbReference type="Gene3D" id="1.20.58.300">
    <property type="entry name" value="FlgN-like"/>
    <property type="match status" value="1"/>
</dbReference>
<reference evidence="5 6" key="2">
    <citation type="journal article" date="2015" name="Biomed. Res. Int.">
        <title>Effects of Arsenite Resistance on the Growth and Functional Gene Expression of Leptospirillum ferriphilum and Acidithiobacillus thiooxidans in Pure Culture and Coculture.</title>
        <authorList>
            <person name="Jiang H."/>
            <person name="Liang Y."/>
            <person name="Yin H."/>
            <person name="Xiao Y."/>
            <person name="Guo X."/>
            <person name="Xu Y."/>
            <person name="Hu Q."/>
            <person name="Liu H."/>
            <person name="Liu X."/>
        </authorList>
    </citation>
    <scope>NUCLEOTIDE SEQUENCE [LARGE SCALE GENOMIC DNA]</scope>
    <source>
        <strain evidence="5 6">YSK</strain>
    </source>
</reference>
<dbReference type="KEGG" id="lfp:Y981_11965"/>
<feature type="region of interest" description="Disordered" evidence="4">
    <location>
        <begin position="1"/>
        <end position="21"/>
    </location>
</feature>
<name>A0A059XYL0_9BACT</name>
<dbReference type="OrthoDB" id="9883075at2"/>
<organism evidence="5 6">
    <name type="scientific">Leptospirillum ferriphilum YSK</name>
    <dbReference type="NCBI Taxonomy" id="1441628"/>
    <lineage>
        <taxon>Bacteria</taxon>
        <taxon>Pseudomonadati</taxon>
        <taxon>Nitrospirota</taxon>
        <taxon>Nitrospiria</taxon>
        <taxon>Nitrospirales</taxon>
        <taxon>Nitrospiraceae</taxon>
        <taxon>Leptospirillum</taxon>
    </lineage>
</organism>
<evidence type="ECO:0000256" key="4">
    <source>
        <dbReference type="SAM" id="MobiDB-lite"/>
    </source>
</evidence>
<evidence type="ECO:0000313" key="5">
    <source>
        <dbReference type="EMBL" id="AIA32008.1"/>
    </source>
</evidence>
<dbReference type="SMR" id="A0A059XYL0"/>
<dbReference type="GO" id="GO:0044780">
    <property type="term" value="P:bacterial-type flagellum assembly"/>
    <property type="evidence" value="ECO:0007669"/>
    <property type="project" value="InterPro"/>
</dbReference>
<gene>
    <name evidence="5" type="ORF">Y981_11965</name>
</gene>
<dbReference type="InterPro" id="IPR036679">
    <property type="entry name" value="FlgN-like_sf"/>
</dbReference>